<feature type="domain" description="Major facilitator superfamily (MFS) profile" evidence="6">
    <location>
        <begin position="15"/>
        <end position="504"/>
    </location>
</feature>
<gene>
    <name evidence="8" type="ORF">BI344_07020</name>
    <name evidence="7" type="ORF">BI347_11320</name>
</gene>
<protein>
    <recommendedName>
        <fullName evidence="6">Major facilitator superfamily (MFS) profile domain-containing protein</fullName>
    </recommendedName>
</protein>
<feature type="transmembrane region" description="Helical" evidence="5">
    <location>
        <begin position="301"/>
        <end position="322"/>
    </location>
</feature>
<keyword evidence="2 5" id="KW-0812">Transmembrane</keyword>
<dbReference type="Gene3D" id="1.20.1250.20">
    <property type="entry name" value="MFS general substrate transporter like domains"/>
    <property type="match status" value="1"/>
</dbReference>
<feature type="transmembrane region" description="Helical" evidence="5">
    <location>
        <begin position="364"/>
        <end position="383"/>
    </location>
</feature>
<dbReference type="SUPFAM" id="SSF103473">
    <property type="entry name" value="MFS general substrate transporter"/>
    <property type="match status" value="1"/>
</dbReference>
<evidence type="ECO:0000313" key="10">
    <source>
        <dbReference type="Proteomes" id="UP000180280"/>
    </source>
</evidence>
<feature type="transmembrane region" description="Helical" evidence="5">
    <location>
        <begin position="81"/>
        <end position="99"/>
    </location>
</feature>
<name>A0A1S1X3H7_9NEIS</name>
<dbReference type="EMBL" id="MKCT01000017">
    <property type="protein sequence ID" value="OHX20242.1"/>
    <property type="molecule type" value="Genomic_DNA"/>
</dbReference>
<evidence type="ECO:0000256" key="5">
    <source>
        <dbReference type="SAM" id="Phobius"/>
    </source>
</evidence>
<dbReference type="GO" id="GO:0005886">
    <property type="term" value="C:plasma membrane"/>
    <property type="evidence" value="ECO:0007669"/>
    <property type="project" value="TreeGrafter"/>
</dbReference>
<dbReference type="EMBL" id="MKCS01000001">
    <property type="protein sequence ID" value="OHX14033.1"/>
    <property type="molecule type" value="Genomic_DNA"/>
</dbReference>
<evidence type="ECO:0000313" key="8">
    <source>
        <dbReference type="EMBL" id="OHX20242.1"/>
    </source>
</evidence>
<dbReference type="InterPro" id="IPR036259">
    <property type="entry name" value="MFS_trans_sf"/>
</dbReference>
<evidence type="ECO:0000259" key="6">
    <source>
        <dbReference type="PROSITE" id="PS50850"/>
    </source>
</evidence>
<dbReference type="InterPro" id="IPR020846">
    <property type="entry name" value="MFS_dom"/>
</dbReference>
<evidence type="ECO:0000313" key="9">
    <source>
        <dbReference type="Proteomes" id="UP000180088"/>
    </source>
</evidence>
<feature type="transmembrane region" description="Helical" evidence="5">
    <location>
        <begin position="267"/>
        <end position="289"/>
    </location>
</feature>
<keyword evidence="3 5" id="KW-1133">Transmembrane helix</keyword>
<evidence type="ECO:0000256" key="3">
    <source>
        <dbReference type="ARBA" id="ARBA00022989"/>
    </source>
</evidence>
<feature type="transmembrane region" description="Helical" evidence="5">
    <location>
        <begin position="137"/>
        <end position="156"/>
    </location>
</feature>
<dbReference type="Proteomes" id="UP000180088">
    <property type="component" value="Unassembled WGS sequence"/>
</dbReference>
<evidence type="ECO:0000256" key="2">
    <source>
        <dbReference type="ARBA" id="ARBA00022692"/>
    </source>
</evidence>
<dbReference type="PANTHER" id="PTHR23501">
    <property type="entry name" value="MAJOR FACILITATOR SUPERFAMILY"/>
    <property type="match status" value="1"/>
</dbReference>
<keyword evidence="4 5" id="KW-0472">Membrane</keyword>
<evidence type="ECO:0000256" key="1">
    <source>
        <dbReference type="ARBA" id="ARBA00004141"/>
    </source>
</evidence>
<evidence type="ECO:0000256" key="4">
    <source>
        <dbReference type="ARBA" id="ARBA00023136"/>
    </source>
</evidence>
<dbReference type="PANTHER" id="PTHR23501:SF38">
    <property type="entry name" value="PERMEASE"/>
    <property type="match status" value="1"/>
</dbReference>
<organism evidence="7 9">
    <name type="scientific">Chromobacterium sphagni</name>
    <dbReference type="NCBI Taxonomy" id="1903179"/>
    <lineage>
        <taxon>Bacteria</taxon>
        <taxon>Pseudomonadati</taxon>
        <taxon>Pseudomonadota</taxon>
        <taxon>Betaproteobacteria</taxon>
        <taxon>Neisseriales</taxon>
        <taxon>Chromobacteriaceae</taxon>
        <taxon>Chromobacterium</taxon>
    </lineage>
</organism>
<dbReference type="Proteomes" id="UP000180280">
    <property type="component" value="Unassembled WGS sequence"/>
</dbReference>
<dbReference type="STRING" id="1903179.BI347_11320"/>
<feature type="transmembrane region" description="Helical" evidence="5">
    <location>
        <begin position="52"/>
        <end position="69"/>
    </location>
</feature>
<sequence>MPAMPQSSSARPLPQLLAIALIAWLEFLQNGMLNFASSHVMGGVGAGPEEFSLAAMAYALCAVVALFNHQWCVQRLGSRRHLQISVALFGLGALIAGNAQTPTAFIAGRAVQGLGGAAFFTAARLEVAQLPPAWRAAGLVAFGQALLLGSALGPLLGGMILRAGNWRGIFWAILPCLPAALWAAQRLPLRPPATSRPRYHSSAFIWLMAAAFLLQWLIQQLPYQLFGHPQRLLGLLLAALGCYAVLRLRHPGRASDREHWQALKQPAYLLGLLCYSGCYLLVSANSYILPAMAIQALGFDVPASGALLAISFFAGMGFAMLYAGLLRSRRPPGLAPTMLCGCLLLALYGWLMSGLNGEATKLRLMLILLLHGGFMSLFIMATAQRTFRDIAPAAFGHAYQTKNIVRQVSISAGIALATVFMQARNALHYSRLGENFSWNTPQFVDALHQLRQFMPDLSDTQRLGVLAGELARQATLLSCLDFFRLESWIALGLAASVPLLRKRV</sequence>
<dbReference type="PROSITE" id="PS50850">
    <property type="entry name" value="MFS"/>
    <property type="match status" value="1"/>
</dbReference>
<feature type="transmembrane region" description="Helical" evidence="5">
    <location>
        <begin position="199"/>
        <end position="218"/>
    </location>
</feature>
<proteinExistence type="predicted"/>
<accession>A0A1S1X3H7</accession>
<dbReference type="InterPro" id="IPR011701">
    <property type="entry name" value="MFS"/>
</dbReference>
<feature type="transmembrane region" description="Helical" evidence="5">
    <location>
        <begin position="230"/>
        <end position="246"/>
    </location>
</feature>
<dbReference type="Pfam" id="PF07690">
    <property type="entry name" value="MFS_1"/>
    <property type="match status" value="1"/>
</dbReference>
<evidence type="ECO:0000313" key="7">
    <source>
        <dbReference type="EMBL" id="OHX14033.1"/>
    </source>
</evidence>
<reference evidence="9 10" key="1">
    <citation type="submission" date="2016-09" db="EMBL/GenBank/DDBJ databases">
        <title>Chromobacterium muskegensis sp. nov., an insecticidal bacterium isolated from Sphagnum bogs.</title>
        <authorList>
            <person name="Sparks M.E."/>
            <person name="Blackburn M.B."/>
            <person name="Gundersen-Rindal D.E."/>
            <person name="Mitchell A."/>
            <person name="Farrar R."/>
            <person name="Kuhar D."/>
        </authorList>
    </citation>
    <scope>NUCLEOTIDE SEQUENCE [LARGE SCALE GENOMIC DNA]</scope>
    <source>
        <strain evidence="8 10">14B-1</strain>
        <strain evidence="7 9">37-2</strain>
    </source>
</reference>
<feature type="transmembrane region" description="Helical" evidence="5">
    <location>
        <begin position="334"/>
        <end position="352"/>
    </location>
</feature>
<comment type="subcellular location">
    <subcellularLocation>
        <location evidence="1">Membrane</location>
        <topology evidence="1">Multi-pass membrane protein</topology>
    </subcellularLocation>
</comment>
<dbReference type="Gene3D" id="1.20.1720.10">
    <property type="entry name" value="Multidrug resistance protein D"/>
    <property type="match status" value="1"/>
</dbReference>
<dbReference type="AlphaFoldDB" id="A0A1S1X3H7"/>
<keyword evidence="10" id="KW-1185">Reference proteome</keyword>
<dbReference type="GO" id="GO:0022857">
    <property type="term" value="F:transmembrane transporter activity"/>
    <property type="evidence" value="ECO:0007669"/>
    <property type="project" value="InterPro"/>
</dbReference>
<comment type="caution">
    <text evidence="7">The sequence shown here is derived from an EMBL/GenBank/DDBJ whole genome shotgun (WGS) entry which is preliminary data.</text>
</comment>